<evidence type="ECO:0000313" key="1">
    <source>
        <dbReference type="EMBL" id="GJG58602.1"/>
    </source>
</evidence>
<dbReference type="InterPro" id="IPR010982">
    <property type="entry name" value="Lambda_DNA-bd_dom_sf"/>
</dbReference>
<dbReference type="Gene3D" id="1.10.260.40">
    <property type="entry name" value="lambda repressor-like DNA-binding domains"/>
    <property type="match status" value="1"/>
</dbReference>
<keyword evidence="2" id="KW-1185">Reference proteome</keyword>
<dbReference type="Proteomes" id="UP000825483">
    <property type="component" value="Unassembled WGS sequence"/>
</dbReference>
<name>A0A9R1C9M6_9BACT</name>
<dbReference type="GO" id="GO:0003677">
    <property type="term" value="F:DNA binding"/>
    <property type="evidence" value="ECO:0007669"/>
    <property type="project" value="InterPro"/>
</dbReference>
<gene>
    <name evidence="1" type="ORF">PRLR5076_14530</name>
</gene>
<comment type="caution">
    <text evidence="1">The sequence shown here is derived from an EMBL/GenBank/DDBJ whole genome shotgun (WGS) entry which is preliminary data.</text>
</comment>
<organism evidence="1 2">
    <name type="scientific">Prevotella lacticifex</name>
    <dbReference type="NCBI Taxonomy" id="2854755"/>
    <lineage>
        <taxon>Bacteria</taxon>
        <taxon>Pseudomonadati</taxon>
        <taxon>Bacteroidota</taxon>
        <taxon>Bacteroidia</taxon>
        <taxon>Bacteroidales</taxon>
        <taxon>Prevotellaceae</taxon>
        <taxon>Prevotella</taxon>
    </lineage>
</organism>
<reference evidence="1" key="1">
    <citation type="journal article" date="2022" name="Int. J. Syst. Evol. Microbiol.">
        <title>Prevotella lacticifex sp. nov., isolated from the rumen of cows.</title>
        <authorList>
            <person name="Shinkai T."/>
            <person name="Ikeyama N."/>
            <person name="Kumagai M."/>
            <person name="Ohmori H."/>
            <person name="Sakamoto M."/>
            <person name="Ohkuma M."/>
            <person name="Mitsumori M."/>
        </authorList>
    </citation>
    <scope>NUCLEOTIDE SEQUENCE</scope>
    <source>
        <strain evidence="1">R5076</strain>
    </source>
</reference>
<dbReference type="AlphaFoldDB" id="A0A9R1C9M6"/>
<dbReference type="RefSeq" id="WP_223929192.1">
    <property type="nucleotide sequence ID" value="NZ_BPTU01000001.1"/>
</dbReference>
<accession>A0A9R1C9M6</accession>
<dbReference type="EMBL" id="BPUB01000001">
    <property type="protein sequence ID" value="GJG58602.1"/>
    <property type="molecule type" value="Genomic_DNA"/>
</dbReference>
<protein>
    <submittedName>
        <fullName evidence="1">Uncharacterized protein</fullName>
    </submittedName>
</protein>
<evidence type="ECO:0000313" key="2">
    <source>
        <dbReference type="Proteomes" id="UP000825483"/>
    </source>
</evidence>
<sequence length="148" mass="16814">MALERINPNLEYIQDVLKERNLTPRQLSKLIFGEGTHRDIVKEITTKPDVRASTVVKLCRALEISMDSLYQNSDTDKKEIQTINGIGIVNNSPNAKVDLVDLRAENKALKMVIEEKDKRLAEQQKYIDQLGKRLDLVLQLGHNSDTGM</sequence>
<proteinExistence type="predicted"/>